<reference evidence="1 2" key="1">
    <citation type="submission" date="2015-02" db="EMBL/GenBank/DDBJ databases">
        <title>Genome Sequencing of Rickettsiales.</title>
        <authorList>
            <person name="Daugherty S.C."/>
            <person name="Su Q."/>
            <person name="Abolude K."/>
            <person name="Beier-Sexton M."/>
            <person name="Carlyon J.A."/>
            <person name="Carter R."/>
            <person name="Day N.P."/>
            <person name="Dumler S.J."/>
            <person name="Dyachenko V."/>
            <person name="Godinez A."/>
            <person name="Kurtti T.J."/>
            <person name="Lichay M."/>
            <person name="Mullins K.E."/>
            <person name="Ott S."/>
            <person name="Pappas-Brown V."/>
            <person name="Paris D.H."/>
            <person name="Patel P."/>
            <person name="Richards A.L."/>
            <person name="Sadzewicz L."/>
            <person name="Sears K."/>
            <person name="Seidman D."/>
            <person name="Sengamalay N."/>
            <person name="Stenos J."/>
            <person name="Tallon L.J."/>
            <person name="Vincent G."/>
            <person name="Fraser C.M."/>
            <person name="Munderloh U."/>
            <person name="Dunning-Hotopp J.C."/>
        </authorList>
    </citation>
    <scope>NUCLEOTIDE SEQUENCE [LARGE SCALE GENOMIC DNA]</scope>
    <source>
        <strain evidence="1 2">ApMUC09</strain>
    </source>
</reference>
<name>A0A0F3N856_ANAPH</name>
<comment type="caution">
    <text evidence="1">The sequence shown here is derived from an EMBL/GenBank/DDBJ whole genome shotgun (WGS) entry which is preliminary data.</text>
</comment>
<organism evidence="1 2">
    <name type="scientific">Anaplasma phagocytophilum str. ApMUC09</name>
    <dbReference type="NCBI Taxonomy" id="1359152"/>
    <lineage>
        <taxon>Bacteria</taxon>
        <taxon>Pseudomonadati</taxon>
        <taxon>Pseudomonadota</taxon>
        <taxon>Alphaproteobacteria</taxon>
        <taxon>Rickettsiales</taxon>
        <taxon>Anaplasmataceae</taxon>
        <taxon>Anaplasma</taxon>
        <taxon>phagocytophilum group</taxon>
    </lineage>
</organism>
<proteinExistence type="predicted"/>
<dbReference type="EMBL" id="LANV01000001">
    <property type="protein sequence ID" value="KJV64225.1"/>
    <property type="molecule type" value="Genomic_DNA"/>
</dbReference>
<evidence type="ECO:0000313" key="2">
    <source>
        <dbReference type="Proteomes" id="UP000033441"/>
    </source>
</evidence>
<evidence type="ECO:0000313" key="1">
    <source>
        <dbReference type="EMBL" id="KJV64225.1"/>
    </source>
</evidence>
<sequence length="37" mass="4465">MRMHENLFFWEEPKSVVYVAVQVRAILENLHCLLHVL</sequence>
<dbReference type="AlphaFoldDB" id="A0A0F3N856"/>
<dbReference type="Proteomes" id="UP000033441">
    <property type="component" value="Unassembled WGS sequence"/>
</dbReference>
<gene>
    <name evidence="1" type="ORF">APHMUC_0557</name>
</gene>
<protein>
    <submittedName>
        <fullName evidence="1">Uncharacterized protein</fullName>
    </submittedName>
</protein>
<accession>A0A0F3N856</accession>